<keyword evidence="1" id="KW-0694">RNA-binding</keyword>
<evidence type="ECO:0000256" key="1">
    <source>
        <dbReference type="ARBA" id="ARBA00022884"/>
    </source>
</evidence>
<dbReference type="EMBL" id="UOFQ01000012">
    <property type="protein sequence ID" value="VAW84978.1"/>
    <property type="molecule type" value="Genomic_DNA"/>
</dbReference>
<sequence length="97" mass="10740">MYSSDAAQQHGDPMKLLIRNLARTTTENMLLTMFEAHGIVQSCSLVMDKKTGDSKGFGFIEMPKIGEAKIAIKMLNGKEIDGSKIRVKKAEPKPDEK</sequence>
<dbReference type="SUPFAM" id="SSF54928">
    <property type="entry name" value="RNA-binding domain, RBD"/>
    <property type="match status" value="1"/>
</dbReference>
<dbReference type="PROSITE" id="PS50102">
    <property type="entry name" value="RRM"/>
    <property type="match status" value="1"/>
</dbReference>
<dbReference type="InterPro" id="IPR035979">
    <property type="entry name" value="RBD_domain_sf"/>
</dbReference>
<accession>A0A3B0YVG5</accession>
<dbReference type="PANTHER" id="PTHR48027">
    <property type="entry name" value="HETEROGENEOUS NUCLEAR RIBONUCLEOPROTEIN 87F-RELATED"/>
    <property type="match status" value="1"/>
</dbReference>
<dbReference type="SMART" id="SM00360">
    <property type="entry name" value="RRM"/>
    <property type="match status" value="1"/>
</dbReference>
<dbReference type="AlphaFoldDB" id="A0A3B0YVG5"/>
<protein>
    <submittedName>
        <fullName evidence="3">RNA-binding protein</fullName>
    </submittedName>
</protein>
<evidence type="ECO:0000313" key="3">
    <source>
        <dbReference type="EMBL" id="VAW84978.1"/>
    </source>
</evidence>
<reference evidence="3" key="1">
    <citation type="submission" date="2018-06" db="EMBL/GenBank/DDBJ databases">
        <authorList>
            <person name="Zhirakovskaya E."/>
        </authorList>
    </citation>
    <scope>NUCLEOTIDE SEQUENCE</scope>
</reference>
<dbReference type="InterPro" id="IPR000504">
    <property type="entry name" value="RRM_dom"/>
</dbReference>
<dbReference type="InterPro" id="IPR052462">
    <property type="entry name" value="SLIRP/GR-RBP-like"/>
</dbReference>
<evidence type="ECO:0000259" key="2">
    <source>
        <dbReference type="PROSITE" id="PS50102"/>
    </source>
</evidence>
<organism evidence="3">
    <name type="scientific">hydrothermal vent metagenome</name>
    <dbReference type="NCBI Taxonomy" id="652676"/>
    <lineage>
        <taxon>unclassified sequences</taxon>
        <taxon>metagenomes</taxon>
        <taxon>ecological metagenomes</taxon>
    </lineage>
</organism>
<name>A0A3B0YVG5_9ZZZZ</name>
<feature type="domain" description="RRM" evidence="2">
    <location>
        <begin position="14"/>
        <end position="92"/>
    </location>
</feature>
<dbReference type="GO" id="GO:0003723">
    <property type="term" value="F:RNA binding"/>
    <property type="evidence" value="ECO:0007669"/>
    <property type="project" value="UniProtKB-KW"/>
</dbReference>
<dbReference type="Gene3D" id="3.30.70.330">
    <property type="match status" value="1"/>
</dbReference>
<proteinExistence type="predicted"/>
<gene>
    <name evidence="3" type="ORF">MNBD_GAMMA17-1616</name>
</gene>
<dbReference type="InterPro" id="IPR012677">
    <property type="entry name" value="Nucleotide-bd_a/b_plait_sf"/>
</dbReference>
<dbReference type="Pfam" id="PF00076">
    <property type="entry name" value="RRM_1"/>
    <property type="match status" value="1"/>
</dbReference>